<reference evidence="6" key="1">
    <citation type="journal article" date="2019" name="Int. J. Syst. Evol. Microbiol.">
        <title>The Global Catalogue of Microorganisms (GCM) 10K type strain sequencing project: providing services to taxonomists for standard genome sequencing and annotation.</title>
        <authorList>
            <consortium name="The Broad Institute Genomics Platform"/>
            <consortium name="The Broad Institute Genome Sequencing Center for Infectious Disease"/>
            <person name="Wu L."/>
            <person name="Ma J."/>
        </authorList>
    </citation>
    <scope>NUCLEOTIDE SEQUENCE [LARGE SCALE GENOMIC DNA]</scope>
    <source>
        <strain evidence="6">CGMCC 1.12295</strain>
    </source>
</reference>
<evidence type="ECO:0000313" key="5">
    <source>
        <dbReference type="EMBL" id="MFD1705136.1"/>
    </source>
</evidence>
<dbReference type="SUPFAM" id="SSF50891">
    <property type="entry name" value="Cyclophilin-like"/>
    <property type="match status" value="1"/>
</dbReference>
<evidence type="ECO:0000256" key="1">
    <source>
        <dbReference type="ARBA" id="ARBA00022741"/>
    </source>
</evidence>
<name>A0ABW4KC92_9BACI</name>
<evidence type="ECO:0000259" key="4">
    <source>
        <dbReference type="SMART" id="SM00797"/>
    </source>
</evidence>
<dbReference type="PANTHER" id="PTHR43309:SF5">
    <property type="entry name" value="5-OXOPROLINASE SUBUNIT C"/>
    <property type="match status" value="1"/>
</dbReference>
<dbReference type="Gene3D" id="2.40.100.10">
    <property type="entry name" value="Cyclophilin-like"/>
    <property type="match status" value="1"/>
</dbReference>
<accession>A0ABW4KC92</accession>
<organism evidence="5 6">
    <name type="scientific">Siminovitchia sediminis</name>
    <dbReference type="NCBI Taxonomy" id="1274353"/>
    <lineage>
        <taxon>Bacteria</taxon>
        <taxon>Bacillati</taxon>
        <taxon>Bacillota</taxon>
        <taxon>Bacilli</taxon>
        <taxon>Bacillales</taxon>
        <taxon>Bacillaceae</taxon>
        <taxon>Siminovitchia</taxon>
    </lineage>
</organism>
<keyword evidence="6" id="KW-1185">Reference proteome</keyword>
<dbReference type="EMBL" id="JBHUEO010000001">
    <property type="protein sequence ID" value="MFD1705136.1"/>
    <property type="molecule type" value="Genomic_DNA"/>
</dbReference>
<dbReference type="InterPro" id="IPR003778">
    <property type="entry name" value="CT_A_B"/>
</dbReference>
<dbReference type="InterPro" id="IPR029000">
    <property type="entry name" value="Cyclophilin-like_dom_sf"/>
</dbReference>
<dbReference type="NCBIfam" id="TIGR00724">
    <property type="entry name" value="urea_amlyse_rel"/>
    <property type="match status" value="1"/>
</dbReference>
<gene>
    <name evidence="5" type="ORF">ACFSCZ_00030</name>
</gene>
<dbReference type="InterPro" id="IPR052708">
    <property type="entry name" value="PxpC"/>
</dbReference>
<dbReference type="RefSeq" id="WP_380771324.1">
    <property type="nucleotide sequence ID" value="NZ_JBHUEO010000001.1"/>
</dbReference>
<dbReference type="Proteomes" id="UP001597301">
    <property type="component" value="Unassembled WGS sequence"/>
</dbReference>
<evidence type="ECO:0000256" key="2">
    <source>
        <dbReference type="ARBA" id="ARBA00022801"/>
    </source>
</evidence>
<keyword evidence="1" id="KW-0547">Nucleotide-binding</keyword>
<evidence type="ECO:0000256" key="3">
    <source>
        <dbReference type="ARBA" id="ARBA00022840"/>
    </source>
</evidence>
<protein>
    <submittedName>
        <fullName evidence="5">Biotin-dependent carboxyltransferase family protein</fullName>
    </submittedName>
</protein>
<keyword evidence="3" id="KW-0067">ATP-binding</keyword>
<dbReference type="PANTHER" id="PTHR43309">
    <property type="entry name" value="5-OXOPROLINASE SUBUNIT C"/>
    <property type="match status" value="1"/>
</dbReference>
<comment type="caution">
    <text evidence="5">The sequence shown here is derived from an EMBL/GenBank/DDBJ whole genome shotgun (WGS) entry which is preliminary data.</text>
</comment>
<dbReference type="Pfam" id="PF02626">
    <property type="entry name" value="CT_A_B"/>
    <property type="match status" value="1"/>
</dbReference>
<feature type="domain" description="Carboxyltransferase" evidence="4">
    <location>
        <begin position="23"/>
        <end position="303"/>
    </location>
</feature>
<dbReference type="SMART" id="SM00797">
    <property type="entry name" value="AHS2"/>
    <property type="match status" value="1"/>
</dbReference>
<sequence>MFEVLKPGLLTTIQDLGRFGYQKYGLAVSGPADGYAHRMANILAGNDEHAAVLEVTLMGLKLEVKKSAVIAITGGDLGPTINGLEVPMWTSVRVNEGDILQFTGARSGCRSYVAVSGGIDVPEVLGSRATDLVGKIGGINGRALQKGDILRAGPRADARLKGRRLPWYFIPEYKSHVHIRVILGPQDQHFTKSGMETFLSSTYTVTKEVDRMGCRLEGPPIEHVEGADIISEGIFYGAIQVPKNGQPIIFLVGRQSVGGYTKIGGVIAVDLSKLGQVKPGDTVTFSEIPIEEAQEELKKQERLFRILQATC</sequence>
<keyword evidence="2" id="KW-0378">Hydrolase</keyword>
<proteinExistence type="predicted"/>
<evidence type="ECO:0000313" key="6">
    <source>
        <dbReference type="Proteomes" id="UP001597301"/>
    </source>
</evidence>